<keyword evidence="1" id="KW-0812">Transmembrane</keyword>
<gene>
    <name evidence="2" type="ORF">PVAP13_6NG085100</name>
</gene>
<reference evidence="2" key="1">
    <citation type="submission" date="2020-05" db="EMBL/GenBank/DDBJ databases">
        <title>WGS assembly of Panicum virgatum.</title>
        <authorList>
            <person name="Lovell J.T."/>
            <person name="Jenkins J."/>
            <person name="Shu S."/>
            <person name="Juenger T.E."/>
            <person name="Schmutz J."/>
        </authorList>
    </citation>
    <scope>NUCLEOTIDE SEQUENCE</scope>
    <source>
        <strain evidence="2">AP13</strain>
    </source>
</reference>
<sequence>MDYSVCGHKDDILTSNRLHILLLLSNNRAHILHEVMNFVYQRISVIVFSSMLVYFTIMRALKIWASICVFELVSSSMLVCFTLVRALKIWALVVIFESSISSSRLSLRLACLCPSSLIYALFIMPLYGLGFQV</sequence>
<keyword evidence="3" id="KW-1185">Reference proteome</keyword>
<dbReference type="EMBL" id="CM029048">
    <property type="protein sequence ID" value="KAG2577161.1"/>
    <property type="molecule type" value="Genomic_DNA"/>
</dbReference>
<evidence type="ECO:0000313" key="2">
    <source>
        <dbReference type="EMBL" id="KAG2577161.1"/>
    </source>
</evidence>
<protein>
    <submittedName>
        <fullName evidence="2">Uncharacterized protein</fullName>
    </submittedName>
</protein>
<organism evidence="2 3">
    <name type="scientific">Panicum virgatum</name>
    <name type="common">Blackwell switchgrass</name>
    <dbReference type="NCBI Taxonomy" id="38727"/>
    <lineage>
        <taxon>Eukaryota</taxon>
        <taxon>Viridiplantae</taxon>
        <taxon>Streptophyta</taxon>
        <taxon>Embryophyta</taxon>
        <taxon>Tracheophyta</taxon>
        <taxon>Spermatophyta</taxon>
        <taxon>Magnoliopsida</taxon>
        <taxon>Liliopsida</taxon>
        <taxon>Poales</taxon>
        <taxon>Poaceae</taxon>
        <taxon>PACMAD clade</taxon>
        <taxon>Panicoideae</taxon>
        <taxon>Panicodae</taxon>
        <taxon>Paniceae</taxon>
        <taxon>Panicinae</taxon>
        <taxon>Panicum</taxon>
        <taxon>Panicum sect. Hiantes</taxon>
    </lineage>
</organism>
<proteinExistence type="predicted"/>
<evidence type="ECO:0000313" key="3">
    <source>
        <dbReference type="Proteomes" id="UP000823388"/>
    </source>
</evidence>
<keyword evidence="1" id="KW-0472">Membrane</keyword>
<evidence type="ECO:0000256" key="1">
    <source>
        <dbReference type="SAM" id="Phobius"/>
    </source>
</evidence>
<name>A0A8T0QVG1_PANVG</name>
<dbReference type="Proteomes" id="UP000823388">
    <property type="component" value="Chromosome 6N"/>
</dbReference>
<feature type="transmembrane region" description="Helical" evidence="1">
    <location>
        <begin position="105"/>
        <end position="127"/>
    </location>
</feature>
<feature type="transmembrane region" description="Helical" evidence="1">
    <location>
        <begin position="38"/>
        <end position="57"/>
    </location>
</feature>
<dbReference type="AlphaFoldDB" id="A0A8T0QVG1"/>
<comment type="caution">
    <text evidence="2">The sequence shown here is derived from an EMBL/GenBank/DDBJ whole genome shotgun (WGS) entry which is preliminary data.</text>
</comment>
<keyword evidence="1" id="KW-1133">Transmembrane helix</keyword>
<accession>A0A8T0QVG1</accession>